<evidence type="ECO:0000313" key="1">
    <source>
        <dbReference type="EMBL" id="MBO1359968.1"/>
    </source>
</evidence>
<keyword evidence="2" id="KW-1185">Reference proteome</keyword>
<organism evidence="1 2">
    <name type="scientific">Acetobacter sacchari</name>
    <dbReference type="NCBI Taxonomy" id="2661687"/>
    <lineage>
        <taxon>Bacteria</taxon>
        <taxon>Pseudomonadati</taxon>
        <taxon>Pseudomonadota</taxon>
        <taxon>Alphaproteobacteria</taxon>
        <taxon>Acetobacterales</taxon>
        <taxon>Acetobacteraceae</taxon>
        <taxon>Acetobacter</taxon>
    </lineage>
</organism>
<dbReference type="Proteomes" id="UP000664771">
    <property type="component" value="Unassembled WGS sequence"/>
</dbReference>
<reference evidence="1 2" key="1">
    <citation type="submission" date="2021-03" db="EMBL/GenBank/DDBJ databases">
        <title>The complete genome sequence of Acetobacter sacchari TBRC 11175.</title>
        <authorList>
            <person name="Charoenyingcharoen P."/>
            <person name="Yukphan P."/>
        </authorList>
    </citation>
    <scope>NUCLEOTIDE SEQUENCE [LARGE SCALE GENOMIC DNA]</scope>
    <source>
        <strain evidence="1 2">TBRC 11175</strain>
    </source>
</reference>
<name>A0ABS3LVM0_9PROT</name>
<proteinExistence type="predicted"/>
<dbReference type="RefSeq" id="WP_207881279.1">
    <property type="nucleotide sequence ID" value="NZ_JAFVMF010000008.1"/>
</dbReference>
<comment type="caution">
    <text evidence="1">The sequence shown here is derived from an EMBL/GenBank/DDBJ whole genome shotgun (WGS) entry which is preliminary data.</text>
</comment>
<evidence type="ECO:0000313" key="2">
    <source>
        <dbReference type="Proteomes" id="UP000664771"/>
    </source>
</evidence>
<protein>
    <submittedName>
        <fullName evidence="1">Uncharacterized protein</fullName>
    </submittedName>
</protein>
<dbReference type="EMBL" id="JAFVMF010000008">
    <property type="protein sequence ID" value="MBO1359968.1"/>
    <property type="molecule type" value="Genomic_DNA"/>
</dbReference>
<sequence>MIGENLKDLFSLFYFSQLEDLSIPNCGQKPEAFCMPRKLWETDQGLIDNYLVTLTTACGKKAVNPPQQPFPNEPRLESFYLASVQEIVSGKFWLAMLFHYVKNQYNIGSITFDSFTFRIAKNCNFDNLNWLVESVMHVYPQHQSG</sequence>
<accession>A0ABS3LVM0</accession>
<gene>
    <name evidence="1" type="ORF">J2D73_09190</name>
</gene>